<name>A0A382XVW5_9ZZZZ</name>
<evidence type="ECO:0000313" key="2">
    <source>
        <dbReference type="EMBL" id="SVD75044.1"/>
    </source>
</evidence>
<proteinExistence type="predicted"/>
<reference evidence="2" key="1">
    <citation type="submission" date="2018-05" db="EMBL/GenBank/DDBJ databases">
        <authorList>
            <person name="Lanie J.A."/>
            <person name="Ng W.-L."/>
            <person name="Kazmierczak K.M."/>
            <person name="Andrzejewski T.M."/>
            <person name="Davidsen T.M."/>
            <person name="Wayne K.J."/>
            <person name="Tettelin H."/>
            <person name="Glass J.I."/>
            <person name="Rusch D."/>
            <person name="Podicherti R."/>
            <person name="Tsui H.-C.T."/>
            <person name="Winkler M.E."/>
        </authorList>
    </citation>
    <scope>NUCLEOTIDE SEQUENCE</scope>
</reference>
<dbReference type="AlphaFoldDB" id="A0A382XVW5"/>
<dbReference type="InterPro" id="IPR012903">
    <property type="entry name" value="Nif11"/>
</dbReference>
<dbReference type="Pfam" id="PF07862">
    <property type="entry name" value="Nif11"/>
    <property type="match status" value="1"/>
</dbReference>
<sequence length="40" mass="4407">MSKESLEQFINQVADSEELQIKIGEEIDTDAFIALGAEHG</sequence>
<accession>A0A382XVW5</accession>
<gene>
    <name evidence="2" type="ORF">METZ01_LOCUS427898</name>
</gene>
<protein>
    <recommendedName>
        <fullName evidence="1">Nif11 domain-containing protein</fullName>
    </recommendedName>
</protein>
<feature type="non-terminal residue" evidence="2">
    <location>
        <position position="40"/>
    </location>
</feature>
<organism evidence="2">
    <name type="scientific">marine metagenome</name>
    <dbReference type="NCBI Taxonomy" id="408172"/>
    <lineage>
        <taxon>unclassified sequences</taxon>
        <taxon>metagenomes</taxon>
        <taxon>ecological metagenomes</taxon>
    </lineage>
</organism>
<dbReference type="EMBL" id="UINC01170811">
    <property type="protein sequence ID" value="SVD75044.1"/>
    <property type="molecule type" value="Genomic_DNA"/>
</dbReference>
<feature type="domain" description="Nif11" evidence="1">
    <location>
        <begin position="1"/>
        <end position="40"/>
    </location>
</feature>
<evidence type="ECO:0000259" key="1">
    <source>
        <dbReference type="Pfam" id="PF07862"/>
    </source>
</evidence>